<keyword evidence="3" id="KW-0862">Zinc</keyword>
<evidence type="ECO:0000256" key="1">
    <source>
        <dbReference type="ARBA" id="ARBA00022723"/>
    </source>
</evidence>
<feature type="domain" description="CXXC-type" evidence="7">
    <location>
        <begin position="666"/>
        <end position="712"/>
    </location>
</feature>
<dbReference type="OrthoDB" id="5791190at2759"/>
<dbReference type="EnsemblMetazoa" id="Aqu2.1.40428_001">
    <property type="protein sequence ID" value="Aqu2.1.40428_001"/>
    <property type="gene ID" value="Aqu2.1.40428"/>
</dbReference>
<evidence type="ECO:0000259" key="6">
    <source>
        <dbReference type="PROSITE" id="PS50966"/>
    </source>
</evidence>
<proteinExistence type="predicted"/>
<evidence type="ECO:0000259" key="7">
    <source>
        <dbReference type="PROSITE" id="PS51058"/>
    </source>
</evidence>
<dbReference type="Pfam" id="PF02008">
    <property type="entry name" value="zf-CXXC"/>
    <property type="match status" value="1"/>
</dbReference>
<dbReference type="InParanoid" id="A0A1X7VLY5"/>
<dbReference type="PROSITE" id="PS51058">
    <property type="entry name" value="ZF_CXXC"/>
    <property type="match status" value="1"/>
</dbReference>
<keyword evidence="2 4" id="KW-0863">Zinc-finger</keyword>
<evidence type="ECO:0000256" key="3">
    <source>
        <dbReference type="ARBA" id="ARBA00022833"/>
    </source>
</evidence>
<feature type="compositionally biased region" description="Basic and acidic residues" evidence="5">
    <location>
        <begin position="607"/>
        <end position="618"/>
    </location>
</feature>
<dbReference type="GO" id="GO:0003677">
    <property type="term" value="F:DNA binding"/>
    <property type="evidence" value="ECO:0007669"/>
    <property type="project" value="InterPro"/>
</dbReference>
<evidence type="ECO:0008006" key="9">
    <source>
        <dbReference type="Google" id="ProtNLM"/>
    </source>
</evidence>
<dbReference type="SUPFAM" id="SSF54001">
    <property type="entry name" value="Cysteine proteinases"/>
    <property type="match status" value="1"/>
</dbReference>
<evidence type="ECO:0000256" key="5">
    <source>
        <dbReference type="SAM" id="MobiDB-lite"/>
    </source>
</evidence>
<dbReference type="InterPro" id="IPR007527">
    <property type="entry name" value="Znf_SWIM"/>
</dbReference>
<dbReference type="InterPro" id="IPR038765">
    <property type="entry name" value="Papain-like_cys_pep_sf"/>
</dbReference>
<dbReference type="Gene3D" id="3.40.395.10">
    <property type="entry name" value="Adenoviral Proteinase, Chain A"/>
    <property type="match status" value="1"/>
</dbReference>
<organism evidence="8">
    <name type="scientific">Amphimedon queenslandica</name>
    <name type="common">Sponge</name>
    <dbReference type="NCBI Taxonomy" id="400682"/>
    <lineage>
        <taxon>Eukaryota</taxon>
        <taxon>Metazoa</taxon>
        <taxon>Porifera</taxon>
        <taxon>Demospongiae</taxon>
        <taxon>Heteroscleromorpha</taxon>
        <taxon>Haplosclerida</taxon>
        <taxon>Niphatidae</taxon>
        <taxon>Amphimedon</taxon>
    </lineage>
</organism>
<dbReference type="InterPro" id="IPR002857">
    <property type="entry name" value="Znf_CXXC"/>
</dbReference>
<name>A0A1X7VLY5_AMPQE</name>
<sequence length="835" mass="95495">MTGSAINCFGRIMAVKHYRPHQSLLRLTVFVNPDGCNEPSFKRFSYQFAKDDKHATVLHYRGDHKVSQKYTNLKKQTCASVRREVEKQEQSPSVVYKKSICKTVPPEYQTVLCPRNPKQVCNLQAKQRQKLRLSHDALYNLHELCYDLETFVQKIVTHPDLIVICGLNSMLKDINRLLSIADSNLHHLLSYDTTFQLQDFYVLPLLFRNVLFFKFPVMPVAFLVHERKLRCCHEEMFRVIAKELPSLVNGSQTIPMVTDDEKAFDTVERYLPKVRHLLCWNHIINGAKLWLRQHGVTSREVPVYVSDIHDLLHQPSASEYVTQLDILKQNWSDFFYSQYMNELDKKIKSMCARWNLEEFGLYNPLSGITNNQSEGFNSVLKRMQEWKEIPIDSAVLSLYHLQAFYWNEWQRGLAGLGGYVFALREYQNLYHIAVDKIHLISAISLEDIGRKCTEENNLQLRVDKNTHLLPEEDDHEEIHVPVNESQITSDENGIGSGDSQMTRARMLLERGSLSHDPKLGTFTVKGSSGKLYVVTLYPKQFCSCPATSLCYHIIAVQLSLGMEISQERKKVNLSQLKRNTRNKAHKKSGRKRPTPEDYDIEPAPDSLAKKKPEQPKDSQEDETGLGTLIPKEDSSEEFSYSAISKEVNGTITHACSPKTAPTTRVGKAKRKRCGTCKNCLSTDCGKCKYCLDKPKFGGSGRLRQSCVNKKYQQMLLICNNERKLQVAPNKTEERSGCSVSSPIDVDEIEEMSDHSGGKCEYVATSPFAPIEVSDFATVYKGQWLNDQVINYTLYFIFNEESTERLASDCLFCVPSYVFTKLMAGQADESLNRIMI</sequence>
<reference evidence="8" key="1">
    <citation type="submission" date="2017-05" db="UniProtKB">
        <authorList>
            <consortium name="EnsemblMetazoa"/>
        </authorList>
    </citation>
    <scope>IDENTIFICATION</scope>
</reference>
<keyword evidence="1" id="KW-0479">Metal-binding</keyword>
<dbReference type="STRING" id="400682.A0A1X7VLY5"/>
<dbReference type="GO" id="GO:0008270">
    <property type="term" value="F:zinc ion binding"/>
    <property type="evidence" value="ECO:0007669"/>
    <property type="project" value="UniProtKB-KW"/>
</dbReference>
<protein>
    <recommendedName>
        <fullName evidence="9">SWIM-type domain-containing protein</fullName>
    </recommendedName>
</protein>
<feature type="domain" description="SWIM-type" evidence="6">
    <location>
        <begin position="532"/>
        <end position="561"/>
    </location>
</feature>
<dbReference type="PROSITE" id="PS50966">
    <property type="entry name" value="ZF_SWIM"/>
    <property type="match status" value="1"/>
</dbReference>
<feature type="compositionally biased region" description="Basic residues" evidence="5">
    <location>
        <begin position="578"/>
        <end position="592"/>
    </location>
</feature>
<dbReference type="AlphaFoldDB" id="A0A1X7VLY5"/>
<evidence type="ECO:0000256" key="4">
    <source>
        <dbReference type="PROSITE-ProRule" id="PRU00509"/>
    </source>
</evidence>
<accession>A0A1X7VLY5</accession>
<evidence type="ECO:0000313" key="8">
    <source>
        <dbReference type="EnsemblMetazoa" id="Aqu2.1.40428_001"/>
    </source>
</evidence>
<evidence type="ECO:0000256" key="2">
    <source>
        <dbReference type="ARBA" id="ARBA00022771"/>
    </source>
</evidence>
<feature type="region of interest" description="Disordered" evidence="5">
    <location>
        <begin position="572"/>
        <end position="629"/>
    </location>
</feature>